<comment type="subcellular location">
    <subcellularLocation>
        <location evidence="1 10">Golgi apparatus membrane</location>
        <topology evidence="1 10">Single-pass type II membrane protein</topology>
    </subcellularLocation>
</comment>
<evidence type="ECO:0000313" key="12">
    <source>
        <dbReference type="Proteomes" id="UP000192257"/>
    </source>
</evidence>
<dbReference type="VEuPathDB" id="TriTrypDB:TM35_000262280"/>
<organism evidence="11 12">
    <name type="scientific">Trypanosoma theileri</name>
    <dbReference type="NCBI Taxonomy" id="67003"/>
    <lineage>
        <taxon>Eukaryota</taxon>
        <taxon>Discoba</taxon>
        <taxon>Euglenozoa</taxon>
        <taxon>Kinetoplastea</taxon>
        <taxon>Metakinetoplastina</taxon>
        <taxon>Trypanosomatida</taxon>
        <taxon>Trypanosomatidae</taxon>
        <taxon>Trypanosoma</taxon>
    </lineage>
</organism>
<evidence type="ECO:0000256" key="3">
    <source>
        <dbReference type="ARBA" id="ARBA00022676"/>
    </source>
</evidence>
<protein>
    <recommendedName>
        <fullName evidence="10">Hexosyltransferase</fullName>
        <ecNumber evidence="10">2.4.1.-</ecNumber>
    </recommendedName>
</protein>
<accession>A0A1X0NPY4</accession>
<proteinExistence type="inferred from homology"/>
<dbReference type="EC" id="2.4.1.-" evidence="10"/>
<keyword evidence="6 10" id="KW-0735">Signal-anchor</keyword>
<evidence type="ECO:0000256" key="5">
    <source>
        <dbReference type="ARBA" id="ARBA00022692"/>
    </source>
</evidence>
<dbReference type="PANTHER" id="PTHR11214:SF351">
    <property type="entry name" value="BETA-1,3-GALACTOSYLTRANSFERASE PVG3"/>
    <property type="match status" value="1"/>
</dbReference>
<keyword evidence="12" id="KW-1185">Reference proteome</keyword>
<keyword evidence="8 10" id="KW-0333">Golgi apparatus</keyword>
<comment type="caution">
    <text evidence="11">The sequence shown here is derived from an EMBL/GenBank/DDBJ whole genome shotgun (WGS) entry which is preliminary data.</text>
</comment>
<dbReference type="EMBL" id="NBCO01000026">
    <property type="protein sequence ID" value="ORC86776.1"/>
    <property type="molecule type" value="Genomic_DNA"/>
</dbReference>
<evidence type="ECO:0000256" key="6">
    <source>
        <dbReference type="ARBA" id="ARBA00022968"/>
    </source>
</evidence>
<keyword evidence="5 10" id="KW-0812">Transmembrane</keyword>
<evidence type="ECO:0000256" key="4">
    <source>
        <dbReference type="ARBA" id="ARBA00022679"/>
    </source>
</evidence>
<dbReference type="AlphaFoldDB" id="A0A1X0NPY4"/>
<evidence type="ECO:0000256" key="1">
    <source>
        <dbReference type="ARBA" id="ARBA00004323"/>
    </source>
</evidence>
<sequence length="380" mass="44425">MKVLVPSVTGKRVFYAVFFCILLVIVELLWLDYDSLLFSYSEEGHFSHRSLPPLTLKNVTESLRYIPHSTIQTWRERDYLIVFGIPSIDIEARRRRRDLQRTTCWQFPGVARRANDFTGAMLVLYVLARHPSQGYNYSAALEKESDEWHDIITLPMNDVLPTTNKTIGGNGYWGTEAEIGMSRKTYFWYELALRVFPNVNYISKGDDDMFMRVPQFLSDLRLLPRRGTYMGGYYGVWRGKRANPPNVYFMIGYCMTLARDVALQLVSFKPIQRLVHLPYSKEREPEFKAFNMEHEDIMVGRVLLHEINYEPLRLVKVDYCRFFNIRNKSGHYLVTSNSIVIHHLEASDYSDLMRRFGNIKSPVPSKLYLEKHNVSLISCI</sequence>
<dbReference type="PANTHER" id="PTHR11214">
    <property type="entry name" value="BETA-1,3-N-ACETYLGLUCOSAMINYLTRANSFERASE"/>
    <property type="match status" value="1"/>
</dbReference>
<comment type="similarity">
    <text evidence="2 10">Belongs to the glycosyltransferase 31 family.</text>
</comment>
<gene>
    <name evidence="11" type="ORF">TM35_000262280</name>
</gene>
<feature type="transmembrane region" description="Helical" evidence="10">
    <location>
        <begin position="12"/>
        <end position="31"/>
    </location>
</feature>
<dbReference type="InterPro" id="IPR002659">
    <property type="entry name" value="Glyco_trans_31"/>
</dbReference>
<evidence type="ECO:0000256" key="9">
    <source>
        <dbReference type="ARBA" id="ARBA00023136"/>
    </source>
</evidence>
<evidence type="ECO:0000256" key="7">
    <source>
        <dbReference type="ARBA" id="ARBA00022989"/>
    </source>
</evidence>
<dbReference type="OrthoDB" id="245092at2759"/>
<keyword evidence="3 10" id="KW-0328">Glycosyltransferase</keyword>
<evidence type="ECO:0000313" key="11">
    <source>
        <dbReference type="EMBL" id="ORC86776.1"/>
    </source>
</evidence>
<keyword evidence="9 10" id="KW-0472">Membrane</keyword>
<dbReference type="GeneID" id="39987745"/>
<dbReference type="GO" id="GO:0000139">
    <property type="term" value="C:Golgi membrane"/>
    <property type="evidence" value="ECO:0007669"/>
    <property type="project" value="UniProtKB-SubCell"/>
</dbReference>
<reference evidence="11 12" key="1">
    <citation type="submission" date="2017-03" db="EMBL/GenBank/DDBJ databases">
        <title>An alternative strategy for trypanosome survival in the mammalian bloodstream revealed through genome and transcriptome analysis of the ubiquitous bovine parasite Trypanosoma (Megatrypanum) theileri.</title>
        <authorList>
            <person name="Kelly S."/>
            <person name="Ivens A."/>
            <person name="Mott A."/>
            <person name="O'Neill E."/>
            <person name="Emms D."/>
            <person name="Macleod O."/>
            <person name="Voorheis P."/>
            <person name="Matthews J."/>
            <person name="Matthews K."/>
            <person name="Carrington M."/>
        </authorList>
    </citation>
    <scope>NUCLEOTIDE SEQUENCE [LARGE SCALE GENOMIC DNA]</scope>
    <source>
        <strain evidence="11">Edinburgh</strain>
    </source>
</reference>
<evidence type="ECO:0000256" key="2">
    <source>
        <dbReference type="ARBA" id="ARBA00008661"/>
    </source>
</evidence>
<dbReference type="RefSeq" id="XP_028880842.1">
    <property type="nucleotide sequence ID" value="XM_029027965.1"/>
</dbReference>
<dbReference type="GO" id="GO:0016758">
    <property type="term" value="F:hexosyltransferase activity"/>
    <property type="evidence" value="ECO:0007669"/>
    <property type="project" value="InterPro"/>
</dbReference>
<evidence type="ECO:0000256" key="10">
    <source>
        <dbReference type="RuleBase" id="RU363063"/>
    </source>
</evidence>
<evidence type="ECO:0000256" key="8">
    <source>
        <dbReference type="ARBA" id="ARBA00023034"/>
    </source>
</evidence>
<dbReference type="Proteomes" id="UP000192257">
    <property type="component" value="Unassembled WGS sequence"/>
</dbReference>
<keyword evidence="7 10" id="KW-1133">Transmembrane helix</keyword>
<keyword evidence="4 11" id="KW-0808">Transferase</keyword>
<name>A0A1X0NPY4_9TRYP</name>